<evidence type="ECO:0000313" key="4">
    <source>
        <dbReference type="EMBL" id="RXS72577.1"/>
    </source>
</evidence>
<keyword evidence="1" id="KW-0812">Transmembrane</keyword>
<dbReference type="Pfam" id="PF12245">
    <property type="entry name" value="Big_3_2"/>
    <property type="match status" value="8"/>
</dbReference>
<dbReference type="Pfam" id="PF13750">
    <property type="entry name" value="Big_3_3"/>
    <property type="match status" value="1"/>
</dbReference>
<reference evidence="4 5" key="1">
    <citation type="submission" date="2019-01" db="EMBL/GenBank/DDBJ databases">
        <title>Blautia sp. nov. KGMB01111 isolated human feces.</title>
        <authorList>
            <person name="Park J.-E."/>
            <person name="Kim J.-S."/>
            <person name="Park S.-H."/>
        </authorList>
    </citation>
    <scope>NUCLEOTIDE SEQUENCE [LARGE SCALE GENOMIC DNA]</scope>
    <source>
        <strain evidence="4 5">KGMB01111</strain>
    </source>
</reference>
<feature type="domain" description="Ig-like" evidence="2">
    <location>
        <begin position="2013"/>
        <end position="2092"/>
    </location>
</feature>
<dbReference type="Gene3D" id="2.60.40.10">
    <property type="entry name" value="Immunoglobulins"/>
    <property type="match status" value="1"/>
</dbReference>
<keyword evidence="5" id="KW-1185">Reference proteome</keyword>
<feature type="domain" description="Ig-like" evidence="2">
    <location>
        <begin position="983"/>
        <end position="1018"/>
    </location>
</feature>
<feature type="domain" description="Ig-like" evidence="2">
    <location>
        <begin position="2427"/>
        <end position="2460"/>
    </location>
</feature>
<feature type="domain" description="Ig-like" evidence="2">
    <location>
        <begin position="2618"/>
        <end position="2687"/>
    </location>
</feature>
<feature type="domain" description="Ig-like" evidence="2">
    <location>
        <begin position="1175"/>
        <end position="1249"/>
    </location>
</feature>
<name>A0A4Q1RD92_9FIRM</name>
<comment type="caution">
    <text evidence="4">The sequence shown here is derived from an EMBL/GenBank/DDBJ whole genome shotgun (WGS) entry which is preliminary data.</text>
</comment>
<dbReference type="RefSeq" id="WP_129259693.1">
    <property type="nucleotide sequence ID" value="NZ_SDKC01000002.1"/>
</dbReference>
<organism evidence="4 5">
    <name type="scientific">Blautia faecicola</name>
    <dbReference type="NCBI Taxonomy" id="2509240"/>
    <lineage>
        <taxon>Bacteria</taxon>
        <taxon>Bacillati</taxon>
        <taxon>Bacillota</taxon>
        <taxon>Clostridia</taxon>
        <taxon>Lachnospirales</taxon>
        <taxon>Lachnospiraceae</taxon>
        <taxon>Blautia</taxon>
    </lineage>
</organism>
<feature type="domain" description="Ig-like" evidence="2">
    <location>
        <begin position="1899"/>
        <end position="1979"/>
    </location>
</feature>
<evidence type="ECO:0000313" key="5">
    <source>
        <dbReference type="Proteomes" id="UP000290106"/>
    </source>
</evidence>
<proteinExistence type="predicted"/>
<sequence length="3258" mass="359193">MERIKRMLAMFLSILMVFTIVPVQNFVWAMPNTGITFILTEDGGNKVIPESYELTISTDPDGKSILNGAVTAKENTLVFTPETGIMEGTTYYYTLQESGYKKYTGTFDGVEHALTVQLTTKDKLPDLDSAPLTLTYGDVAMSLKEYLVLPEDYEGVPTYYISEGESVLSLVDDQLAPLKAGTAMVHVTLPETDTYVGIEGDIQVIVEKKDLGTLTKEDVVFEPVAFTYDGTTQRTVNGCVTSKLLEKGDTLSVTALATAPAADTGSYDAAVTGIQMLDNEKYTASFEESGATVKMDIQTCPVNVTFDKVSVVYGSLDWYKLKRGSYDTFFSKERLKELLHAESNLPESTQKEVTASMLNAAKIQVDDEKITDTSYTVGTYEGMIHLSFNPDLSGNFQFQTGTDPSLSITTETTTDDAALWDKIEIKEKSKSGSYTDKNTTYLSRDGYVTYQVKEDGPYDSVAIKINGEYSDTVTGTENSGSLTGTFYLYNSKDPKTRTDADPKEEGEQDNVIPKDVLAVDADGPTVKMNGEESSPLGEQTGEDLNFTTLVGSENPSMAGTYEDIVSGMGQSFYTVLAYDAQEDGKTLKEKAEELATTEWKSGEAFDLDKVQDDGYYVVLAKAQDRVGNTSYHAWGFVKDTQAPNIAVRGLSEGESYATDVDYELEVSDLSKAVSGLSQIIVSVTADGKTQDPKETESTVYTDSFQLTQEEINALVGTDNVNPSNREELGKSVILPCRISKDWNVSGVKVRIQAQDRIGNQAFQEYQIHIDTDAPQVLVSYDNNNVKNESYFNKERTATVQITERSYEERNLSFCIGIDGIVQNYTISDIEKNLADGVTLVKKDRKKDTYVLRFGEKKTTDHDYTFDVSLTDTAGNPSRPVNFTEETRAGAAFTIDKVPVKASLTFQTADGKELAVSDQELYINQQVQASINIEERNYDTAGVEVEVSQTDAAGNVVEAYDVKELQKVLTEEGLNQQKVNGSYNLPVFTGDANYLVSIKMTDKAGNMTTVADKRFTVDQTAPTGSLLIQNGKTSSNYTKKNTTASFQYIGKDKVTVDQAAVDTTSGIDTVAYYLYVPDIDAHGEFEIPDAETFALDVWKKWPGSLWIDSESQSIVYLKITDKAGNSTYINANDGIIIDKTATEKPEIMLDTEKTDALFNSDVAFTFTVTDMVSNGTYAGLKEVTYEVVKDEEVTQSETYRFEDKTARVKSTSKSATVSAALNHSDHVTIRVTATDYAGNTSSVEKNLKIDTDAPKVLVSYDNNDVKNGSYFNRKRTATVQITEHSYEEKLLVLSIGIDGEVQEYALSDLKDGKVSDVTFLEENTDGDTITYRIVFGDGDTIDHDYTFDVSLTDKAGNVSLPVDFSDDTKAGAAFTIDMVPVQASLQFQTEDGKKLAISDQELYVNQQVLASISIKERNYDGVRASVELIQTDGSNNPVAAYDKAALLKILTDKPQDIDKTYDLPIFTQDANYLLSIQLTDKAGNVTTVEKKRFTVDQTAPTGSISIQAGETSGTYTKNNTSANFWHIVNHDVVIDREAADVTSGVESVEYYLYQPKTDAHGYFQVPQGESFDADVWKEWPGKLTLDPEGQCIVYLKITDKAKNSTYIYAKDGIIIDKTATDKPEITLDTGTDDTIFNQDVPFTFTVTDPVSNGTYAGLKSVTCEILNNNEVTQSETYRFEDKTARVQSTSRSETVLSKINNGDQVTVRVSAIDYAGNHTMAEKKLKIDIDAPKVQVSYDNNAVRNGSYFNKQRTATVQITEHSYDEELLVFSVGVDGKVQEYSVSDLKKGKAKIFGVTFLGRNDGEDTITYRIAFAEKLAIDHDYTFDVSLTDKAGNPSEPVAFASGTKAGEAFTIDMVPIQAGLDFKTADGKKLSVSDDDLYLNQQVLASVYVNERNYDASGIKAEVVQTDGRGNTVAAYDKNALLQVLTGKQLEQEKVDGNFELPAFANDANYLVSLKMTDKAGNVTTIENKRFTVDRTAPTGNVMIKAGESNGVYMGNSGTASFQHIVSHEVSIDREAADVTSGVESVEYYLYTPKEDAHGEFEIPNAETIRKSKWKEWQGKLTLDPEGQYIVYLKITDKAGNITYINANDGIIIDKTAPKKPSITLDIGTEDTIFNQDVPFTFAVTDPASNGTYAGLKSVTFEVLNNGIVTQTGTYRFEDKAERVGSVSYCETILAKRNNSDKVTIRVTAVDYAGHVSTAEKNLKIDIDNPKVSIAYDNNDVKNAVYFNKARTATVQITERSYQEDLLAFTVGINGKEKDYSVSELQKGNVAGVTLFDKKETEEGIIYRLSFGDETAKDQDYTLDVSLKDKAGNYSDPVSFVTGTKAGATFTVDMIPIQAELMFKTADGEDISISNQERYLNQQVMASISIRERNYDAAGVEVEVVQMDANGNTVAAYDQTALRNILSDRRLEQQEVHGVYDLPNFTNDANYLVSLKMTDKAGNVTAINNKRFTVDQTAPTGNISIQAQETSGTYTGTSKTASFQHVVKHRVTIDRTVTDVTSGVQSVQYYIYTPSEDAHGEFEIPDAGSFGTDAWRNWSDSIYLDNESQSIIYLKVTDKAGNITYINSRDGVIVDKTAPEKPVITLQTGNENTVFSGDVPFSFSVTDPVSGGTYAGLQTVTCEVIKDGIVTQSNTYRFDSKASRVKAASHNETVIAARNNSNHVTIRVTAVDQAGNIVSAEKQLKIDITAPKIELSYDKTTENSYYNGDRTATIRVYERNFDPADFTFDVKSALGNTATIRGWSLASNMGESDEAVSTATVVFAQDDTYTVTASMKDLAGNAVTLGRTDQFTIDQTRPVVQVSFDKGSPVNGRYYNTTRTATITVMDRNFDKDSFQLSIKAEAEGKDIQAPSISGWSEQQDVHKTTIQFQKDGDYSFTCMTKDLAGNMSETEEVGLFTIDTTAPELSFGGIEDKTAYNSEVHPNISYTDINAGPRENLVITLEGARHERKTVLGTYEALSNGGRLFMKDFDKERSEDDVYTLTAAFTDLAGNKTEKSITFSINRFGSNFTFNSSTKQILDTYYLKNGKDLMVYETNVDSLIHKEITMGFEGKTTTLREGTDYQVTESSDHGWKVYTYTIKAATFEKEGIYEIVITSTDAAGNTQDNKLKESPIRLVVDKTPPSAIITGIENKARYNMTKKDATIKFTDNYQVEHADIYINGKVVENLDMQQLEDIDGFYTLTIKEADSFQDILVKTYDAAGNETESEPISILVTTDKFAQFFYNRPLFIGSIIGGAVIIVGLYFVFIGFKRKRK</sequence>
<accession>A0A4Q1RD92</accession>
<feature type="domain" description="Ig-like" evidence="2">
    <location>
        <begin position="1026"/>
        <end position="1131"/>
    </location>
</feature>
<evidence type="ECO:0000256" key="1">
    <source>
        <dbReference type="SAM" id="Phobius"/>
    </source>
</evidence>
<feature type="domain" description="Ig-like" evidence="2">
    <location>
        <begin position="1425"/>
        <end position="1496"/>
    </location>
</feature>
<dbReference type="Proteomes" id="UP000290106">
    <property type="component" value="Unassembled WGS sequence"/>
</dbReference>
<feature type="transmembrane region" description="Helical" evidence="1">
    <location>
        <begin position="3231"/>
        <end position="3253"/>
    </location>
</feature>
<keyword evidence="1" id="KW-0472">Membrane</keyword>
<evidence type="ECO:0000259" key="2">
    <source>
        <dbReference type="Pfam" id="PF12245"/>
    </source>
</evidence>
<protein>
    <recommendedName>
        <fullName evidence="2 3">Ig-like domain-containing protein</fullName>
    </recommendedName>
</protein>
<dbReference type="InterPro" id="IPR013783">
    <property type="entry name" value="Ig-like_fold"/>
</dbReference>
<dbReference type="OrthoDB" id="1524817at2"/>
<dbReference type="EMBL" id="SDKC01000002">
    <property type="protein sequence ID" value="RXS72577.1"/>
    <property type="molecule type" value="Genomic_DNA"/>
</dbReference>
<dbReference type="InterPro" id="IPR022038">
    <property type="entry name" value="Ig-like_bact"/>
</dbReference>
<feature type="domain" description="Ig-like" evidence="3">
    <location>
        <begin position="2874"/>
        <end position="3005"/>
    </location>
</feature>
<keyword evidence="1" id="KW-1133">Transmembrane helix</keyword>
<gene>
    <name evidence="4" type="ORF">ETP43_16495</name>
</gene>
<evidence type="ECO:0000259" key="3">
    <source>
        <dbReference type="Pfam" id="PF13750"/>
    </source>
</evidence>